<evidence type="ECO:0000259" key="3">
    <source>
        <dbReference type="Pfam" id="PF20434"/>
    </source>
</evidence>
<dbReference type="PANTHER" id="PTHR48081:SF6">
    <property type="entry name" value="PEPTIDASE S9 PROLYL OLIGOPEPTIDASE CATALYTIC DOMAIN-CONTAINING PROTEIN"/>
    <property type="match status" value="1"/>
</dbReference>
<sequence>MKVLQFDIGENGAKLTCYLQDSSPAIYGSERRPAVVIFPGGGYEFVSDPEGEPVALAYAAEGFQSFVLTYSVGEKGVFPIPQREAFFAIALVRKHAAEWGVDEGKIAAVGFSAGGHLAASCGVFWDDESVNLEADRRACRPDALVLGYPCITAGEYAYPGINTVHGKGTAFPERLSLEKYVDKKTPPAFLCHTSEDTCVPSLNSLLFASALARANVPYELHIYKEGPHGMSLANAAVSSPLLAEQDEDVRHAIGAIARRFSGWLKESVAFLRQVFDPVAFSVEGGKLVLTRPEEK</sequence>
<evidence type="ECO:0000313" key="5">
    <source>
        <dbReference type="Proteomes" id="UP000824102"/>
    </source>
</evidence>
<dbReference type="InterPro" id="IPR049492">
    <property type="entry name" value="BD-FAE-like_dom"/>
</dbReference>
<evidence type="ECO:0000259" key="2">
    <source>
        <dbReference type="Pfam" id="PF00326"/>
    </source>
</evidence>
<dbReference type="PANTHER" id="PTHR48081">
    <property type="entry name" value="AB HYDROLASE SUPERFAMILY PROTEIN C4A8.06C"/>
    <property type="match status" value="1"/>
</dbReference>
<dbReference type="AlphaFoldDB" id="A0A9D2K021"/>
<keyword evidence="1 4" id="KW-0378">Hydrolase</keyword>
<feature type="domain" description="Peptidase S9 prolyl oligopeptidase catalytic" evidence="2">
    <location>
        <begin position="167"/>
        <end position="235"/>
    </location>
</feature>
<dbReference type="GO" id="GO:0008236">
    <property type="term" value="F:serine-type peptidase activity"/>
    <property type="evidence" value="ECO:0007669"/>
    <property type="project" value="InterPro"/>
</dbReference>
<dbReference type="Pfam" id="PF00326">
    <property type="entry name" value="Peptidase_S9"/>
    <property type="match status" value="1"/>
</dbReference>
<dbReference type="Proteomes" id="UP000824102">
    <property type="component" value="Unassembled WGS sequence"/>
</dbReference>
<reference evidence="4" key="1">
    <citation type="journal article" date="2021" name="PeerJ">
        <title>Extensive microbial diversity within the chicken gut microbiome revealed by metagenomics and culture.</title>
        <authorList>
            <person name="Gilroy R."/>
            <person name="Ravi A."/>
            <person name="Getino M."/>
            <person name="Pursley I."/>
            <person name="Horton D.L."/>
            <person name="Alikhan N.F."/>
            <person name="Baker D."/>
            <person name="Gharbi K."/>
            <person name="Hall N."/>
            <person name="Watson M."/>
            <person name="Adriaenssens E.M."/>
            <person name="Foster-Nyarko E."/>
            <person name="Jarju S."/>
            <person name="Secka A."/>
            <person name="Antonio M."/>
            <person name="Oren A."/>
            <person name="Chaudhuri R.R."/>
            <person name="La Ragione R."/>
            <person name="Hildebrand F."/>
            <person name="Pallen M.J."/>
        </authorList>
    </citation>
    <scope>NUCLEOTIDE SEQUENCE</scope>
    <source>
        <strain evidence="4">ChiW7-2402</strain>
    </source>
</reference>
<gene>
    <name evidence="4" type="ORF">H9964_05260</name>
</gene>
<dbReference type="Pfam" id="PF20434">
    <property type="entry name" value="BD-FAE"/>
    <property type="match status" value="1"/>
</dbReference>
<organism evidence="4 5">
    <name type="scientific">Candidatus Gallimonas intestinavium</name>
    <dbReference type="NCBI Taxonomy" id="2838603"/>
    <lineage>
        <taxon>Bacteria</taxon>
        <taxon>Bacillati</taxon>
        <taxon>Bacillota</taxon>
        <taxon>Clostridia</taxon>
        <taxon>Candidatus Gallimonas</taxon>
    </lineage>
</organism>
<dbReference type="Gene3D" id="3.40.50.1820">
    <property type="entry name" value="alpha/beta hydrolase"/>
    <property type="match status" value="1"/>
</dbReference>
<name>A0A9D2K021_9FIRM</name>
<dbReference type="SUPFAM" id="SSF53474">
    <property type="entry name" value="alpha/beta-Hydrolases"/>
    <property type="match status" value="1"/>
</dbReference>
<dbReference type="InterPro" id="IPR001375">
    <property type="entry name" value="Peptidase_S9_cat"/>
</dbReference>
<protein>
    <submittedName>
        <fullName evidence="4">Alpha/beta hydrolase</fullName>
    </submittedName>
</protein>
<feature type="domain" description="BD-FAE-like" evidence="3">
    <location>
        <begin position="30"/>
        <end position="131"/>
    </location>
</feature>
<evidence type="ECO:0000313" key="4">
    <source>
        <dbReference type="EMBL" id="HIZ72967.1"/>
    </source>
</evidence>
<comment type="caution">
    <text evidence="4">The sequence shown here is derived from an EMBL/GenBank/DDBJ whole genome shotgun (WGS) entry which is preliminary data.</text>
</comment>
<dbReference type="GO" id="GO:0006508">
    <property type="term" value="P:proteolysis"/>
    <property type="evidence" value="ECO:0007669"/>
    <property type="project" value="InterPro"/>
</dbReference>
<dbReference type="InterPro" id="IPR050300">
    <property type="entry name" value="GDXG_lipolytic_enzyme"/>
</dbReference>
<proteinExistence type="predicted"/>
<dbReference type="InterPro" id="IPR029058">
    <property type="entry name" value="AB_hydrolase_fold"/>
</dbReference>
<evidence type="ECO:0000256" key="1">
    <source>
        <dbReference type="ARBA" id="ARBA00022801"/>
    </source>
</evidence>
<reference evidence="4" key="2">
    <citation type="submission" date="2021-04" db="EMBL/GenBank/DDBJ databases">
        <authorList>
            <person name="Gilroy R."/>
        </authorList>
    </citation>
    <scope>NUCLEOTIDE SEQUENCE</scope>
    <source>
        <strain evidence="4">ChiW7-2402</strain>
    </source>
</reference>
<accession>A0A9D2K021</accession>
<dbReference type="EMBL" id="DXBB01000073">
    <property type="protein sequence ID" value="HIZ72967.1"/>
    <property type="molecule type" value="Genomic_DNA"/>
</dbReference>